<sequence>MGTDEIVEYLLHPVNKPGSVNYCWGVALANKRSEEMFTRLLGGNALEFSIHGIFSMHARDYTV</sequence>
<dbReference type="Proteomes" id="UP000635565">
    <property type="component" value="Unassembled WGS sequence"/>
</dbReference>
<proteinExistence type="predicted"/>
<protein>
    <submittedName>
        <fullName evidence="1">Uncharacterized protein</fullName>
    </submittedName>
</protein>
<evidence type="ECO:0000313" key="2">
    <source>
        <dbReference type="Proteomes" id="UP000635565"/>
    </source>
</evidence>
<reference evidence="1 2" key="1">
    <citation type="journal article" date="2021" name="Int. J. Syst. Evol. Microbiol.">
        <title>Reticulibacter mediterranei gen. nov., sp. nov., within the new family Reticulibacteraceae fam. nov., and Ktedonospora formicarum gen. nov., sp. nov., Ktedonobacter robiniae sp. nov., Dictyobacter formicarum sp. nov. and Dictyobacter arantiisoli sp. nov., belonging to the class Ktedonobacteria.</title>
        <authorList>
            <person name="Yabe S."/>
            <person name="Zheng Y."/>
            <person name="Wang C.M."/>
            <person name="Sakai Y."/>
            <person name="Abe K."/>
            <person name="Yokota A."/>
            <person name="Donadio S."/>
            <person name="Cavaletti L."/>
            <person name="Monciardini P."/>
        </authorList>
    </citation>
    <scope>NUCLEOTIDE SEQUENCE [LARGE SCALE GENOMIC DNA]</scope>
    <source>
        <strain evidence="1 2">SOSP1-9</strain>
    </source>
</reference>
<organism evidence="1 2">
    <name type="scientific">Dictyobacter formicarum</name>
    <dbReference type="NCBI Taxonomy" id="2778368"/>
    <lineage>
        <taxon>Bacteria</taxon>
        <taxon>Bacillati</taxon>
        <taxon>Chloroflexota</taxon>
        <taxon>Ktedonobacteria</taxon>
        <taxon>Ktedonobacterales</taxon>
        <taxon>Dictyobacteraceae</taxon>
        <taxon>Dictyobacter</taxon>
    </lineage>
</organism>
<keyword evidence="2" id="KW-1185">Reference proteome</keyword>
<gene>
    <name evidence="1" type="ORF">KSZ_40730</name>
</gene>
<dbReference type="EMBL" id="BNJJ01000011">
    <property type="protein sequence ID" value="GHO86067.1"/>
    <property type="molecule type" value="Genomic_DNA"/>
</dbReference>
<evidence type="ECO:0000313" key="1">
    <source>
        <dbReference type="EMBL" id="GHO86067.1"/>
    </source>
</evidence>
<comment type="caution">
    <text evidence="1">The sequence shown here is derived from an EMBL/GenBank/DDBJ whole genome shotgun (WGS) entry which is preliminary data.</text>
</comment>
<accession>A0ABQ3VIP6</accession>
<name>A0ABQ3VIP6_9CHLR</name>